<evidence type="ECO:0000313" key="1">
    <source>
        <dbReference type="EMBL" id="CAG8658053.1"/>
    </source>
</evidence>
<reference evidence="1" key="1">
    <citation type="submission" date="2021-06" db="EMBL/GenBank/DDBJ databases">
        <authorList>
            <person name="Kallberg Y."/>
            <person name="Tangrot J."/>
            <person name="Rosling A."/>
        </authorList>
    </citation>
    <scope>NUCLEOTIDE SEQUENCE</scope>
    <source>
        <strain evidence="1">UK204</strain>
    </source>
</reference>
<dbReference type="EMBL" id="CAJVPQ010004775">
    <property type="protein sequence ID" value="CAG8658053.1"/>
    <property type="molecule type" value="Genomic_DNA"/>
</dbReference>
<sequence length="85" mass="9627">MTKSQIIGTIEIVKDEWKVFDFNENLIKGYEILRSSQPEDSFPLLTHTFDSDNIKVCQIQSTWDDVNSIDAAGLYPCSLKSDIGI</sequence>
<protein>
    <submittedName>
        <fullName evidence="1">15383_t:CDS:1</fullName>
    </submittedName>
</protein>
<dbReference type="AlphaFoldDB" id="A0A9N9DYQ0"/>
<gene>
    <name evidence="1" type="ORF">FCALED_LOCUS11407</name>
</gene>
<comment type="caution">
    <text evidence="1">The sequence shown here is derived from an EMBL/GenBank/DDBJ whole genome shotgun (WGS) entry which is preliminary data.</text>
</comment>
<organism evidence="1 2">
    <name type="scientific">Funneliformis caledonium</name>
    <dbReference type="NCBI Taxonomy" id="1117310"/>
    <lineage>
        <taxon>Eukaryota</taxon>
        <taxon>Fungi</taxon>
        <taxon>Fungi incertae sedis</taxon>
        <taxon>Mucoromycota</taxon>
        <taxon>Glomeromycotina</taxon>
        <taxon>Glomeromycetes</taxon>
        <taxon>Glomerales</taxon>
        <taxon>Glomeraceae</taxon>
        <taxon>Funneliformis</taxon>
    </lineage>
</organism>
<accession>A0A9N9DYQ0</accession>
<keyword evidence="2" id="KW-1185">Reference proteome</keyword>
<name>A0A9N9DYQ0_9GLOM</name>
<proteinExistence type="predicted"/>
<dbReference type="Proteomes" id="UP000789570">
    <property type="component" value="Unassembled WGS sequence"/>
</dbReference>
<evidence type="ECO:0000313" key="2">
    <source>
        <dbReference type="Proteomes" id="UP000789570"/>
    </source>
</evidence>